<protein>
    <submittedName>
        <fullName evidence="2">DNA-binding domain-containing protein</fullName>
    </submittedName>
</protein>
<comment type="caution">
    <text evidence="2">The sequence shown here is derived from an EMBL/GenBank/DDBJ whole genome shotgun (WGS) entry which is preliminary data.</text>
</comment>
<dbReference type="EMBL" id="JARJJS010000001">
    <property type="protein sequence ID" value="MDF4023440.1"/>
    <property type="molecule type" value="Genomic_DNA"/>
</dbReference>
<accession>A0ABT6B5W2</accession>
<name>A0ABT6B5W2_9GAMM</name>
<feature type="domain" description="Putative DNA-binding" evidence="1">
    <location>
        <begin position="6"/>
        <end position="88"/>
    </location>
</feature>
<keyword evidence="3" id="KW-1185">Reference proteome</keyword>
<sequence length="243" mass="26459">MNLRDRQRAFAAALVGGFVPAGVDPRGMAVYAHNYRSQLVAALRETYEKTLLWLGETAFDALAAAYVDSHPPVSWTLDAYGEAFIAHLDDAYPADVEVAEIAWLDWHLRRAFSGPDARAIGVGELDADDWDRVEFDFVPTLRYCRVRSNAAAIWRALGDGQPPPVPQGVEAGVGLRVWREGLSPRFASMTADETACLDLALAGASFGEVCTWLGQRYDAEQAARIAGGCLGAWTAEGMVRALR</sequence>
<dbReference type="Proteomes" id="UP001528850">
    <property type="component" value="Unassembled WGS sequence"/>
</dbReference>
<proteinExistence type="predicted"/>
<evidence type="ECO:0000313" key="3">
    <source>
        <dbReference type="Proteomes" id="UP001528850"/>
    </source>
</evidence>
<evidence type="ECO:0000259" key="1">
    <source>
        <dbReference type="Pfam" id="PF09836"/>
    </source>
</evidence>
<reference evidence="2 3" key="1">
    <citation type="journal article" date="2024" name="Curr. Microbiol.">
        <title>Luteibacter sahnii sp. nov., A Novel Yellow-Colored Xanthomonadin Pigment Producing Probiotic Bacterium from Healthy Rice Seed Microbiome.</title>
        <authorList>
            <person name="Jaiswal G."/>
            <person name="Rana R."/>
            <person name="Nayak P.K."/>
            <person name="Chouhan R."/>
            <person name="Gandhi S.G."/>
            <person name="Patel H.K."/>
            <person name="Patil P.B."/>
        </authorList>
    </citation>
    <scope>NUCLEOTIDE SEQUENCE [LARGE SCALE GENOMIC DNA]</scope>
    <source>
        <strain evidence="2 3">PPL201</strain>
    </source>
</reference>
<evidence type="ECO:0000313" key="2">
    <source>
        <dbReference type="EMBL" id="MDF4023440.1"/>
    </source>
</evidence>
<dbReference type="InterPro" id="IPR018640">
    <property type="entry name" value="DUF2063"/>
</dbReference>
<organism evidence="2 3">
    <name type="scientific">Luteibacter sahnii</name>
    <dbReference type="NCBI Taxonomy" id="3021977"/>
    <lineage>
        <taxon>Bacteria</taxon>
        <taxon>Pseudomonadati</taxon>
        <taxon>Pseudomonadota</taxon>
        <taxon>Gammaproteobacteria</taxon>
        <taxon>Lysobacterales</taxon>
        <taxon>Rhodanobacteraceae</taxon>
        <taxon>Luteibacter</taxon>
    </lineage>
</organism>
<dbReference type="Pfam" id="PF09836">
    <property type="entry name" value="DUF2063"/>
    <property type="match status" value="1"/>
</dbReference>
<keyword evidence="2" id="KW-0238">DNA-binding</keyword>
<gene>
    <name evidence="2" type="ORF">P3W24_00430</name>
</gene>
<dbReference type="GO" id="GO:0003677">
    <property type="term" value="F:DNA binding"/>
    <property type="evidence" value="ECO:0007669"/>
    <property type="project" value="UniProtKB-KW"/>
</dbReference>